<name>A0AAT9FI49_9BACT</name>
<evidence type="ECO:0000259" key="4">
    <source>
        <dbReference type="Pfam" id="PF25989"/>
    </source>
</evidence>
<evidence type="ECO:0000256" key="2">
    <source>
        <dbReference type="SAM" id="Coils"/>
    </source>
</evidence>
<dbReference type="Pfam" id="PF25989">
    <property type="entry name" value="YknX_C"/>
    <property type="match status" value="1"/>
</dbReference>
<dbReference type="Gene3D" id="2.40.50.100">
    <property type="match status" value="1"/>
</dbReference>
<dbReference type="PROSITE" id="PS51257">
    <property type="entry name" value="PROKAR_LIPOPROTEIN"/>
    <property type="match status" value="1"/>
</dbReference>
<dbReference type="PANTHER" id="PTHR30469">
    <property type="entry name" value="MULTIDRUG RESISTANCE PROTEIN MDTA"/>
    <property type="match status" value="1"/>
</dbReference>
<feature type="domain" description="YknX-like C-terminal permuted SH3-like" evidence="4">
    <location>
        <begin position="345"/>
        <end position="408"/>
    </location>
</feature>
<feature type="coiled-coil region" evidence="2">
    <location>
        <begin position="112"/>
        <end position="177"/>
    </location>
</feature>
<dbReference type="GO" id="GO:1990281">
    <property type="term" value="C:efflux pump complex"/>
    <property type="evidence" value="ECO:0007669"/>
    <property type="project" value="TreeGrafter"/>
</dbReference>
<dbReference type="Gene3D" id="2.40.30.170">
    <property type="match status" value="1"/>
</dbReference>
<dbReference type="KEGG" id="osu:NT6N_06980"/>
<gene>
    <name evidence="5" type="ORF">NT6N_06980</name>
</gene>
<reference evidence="5" key="1">
    <citation type="submission" date="2024-07" db="EMBL/GenBank/DDBJ databases">
        <title>Complete genome sequence of Verrucomicrobiaceae bacterium NT6N.</title>
        <authorList>
            <person name="Huang C."/>
            <person name="Takami H."/>
            <person name="Hamasaki K."/>
        </authorList>
    </citation>
    <scope>NUCLEOTIDE SEQUENCE</scope>
    <source>
        <strain evidence="5">NT6N</strain>
    </source>
</reference>
<accession>A0AAT9FI49</accession>
<dbReference type="InterPro" id="IPR058637">
    <property type="entry name" value="YknX-like_C"/>
</dbReference>
<dbReference type="PANTHER" id="PTHR30469:SF38">
    <property type="entry name" value="HLYD FAMILY SECRETION PROTEIN"/>
    <property type="match status" value="1"/>
</dbReference>
<dbReference type="Gene3D" id="1.10.287.470">
    <property type="entry name" value="Helix hairpin bin"/>
    <property type="match status" value="1"/>
</dbReference>
<evidence type="ECO:0000313" key="5">
    <source>
        <dbReference type="EMBL" id="BDS05658.1"/>
    </source>
</evidence>
<dbReference type="InterPro" id="IPR006143">
    <property type="entry name" value="RND_pump_MFP"/>
</dbReference>
<dbReference type="InterPro" id="IPR058648">
    <property type="entry name" value="HH_CzcB-like"/>
</dbReference>
<sequence>MDFIKQLNRLPLLATCVTLAACSGKEDEPEKKSTAITVEVVPASRGNVQTWTFGEGTARATRREYLNFENAGRITYIKPDLREGSEVKEGEVLVRQDQRRPSAEVDSSKASVAEAKTRSQVAAAELNQAETEQKLAKTTFQRFKTLLEKKSASRQEYDEAKAKADNAASSVARAKSQVEAAASQVFAAEAKLKQAEVGLETTELRAPISGVIARLNVVEGFYMMPNLVRTDSEESFLQTVPILIIDRESLEITVDIPPALRGTVAPKQLVFIQPGGGGGGDGPDKAPDQFPARGEVYSVTPSVSPGKRTIQVKIRTTAGAEKLQDGTFCTVWIATDKSENVVIAPIDAFVYRDNKPHVFVVEGDQAKMRAVELGLRGLDGQEITSGVKQGELLVTTGRYQLSDGAPVKTLKASSEESNE</sequence>
<evidence type="ECO:0000259" key="3">
    <source>
        <dbReference type="Pfam" id="PF25893"/>
    </source>
</evidence>
<dbReference type="Gene3D" id="2.40.420.20">
    <property type="match status" value="1"/>
</dbReference>
<protein>
    <submittedName>
        <fullName evidence="5">RND efflux membrane fusion protein</fullName>
    </submittedName>
</protein>
<keyword evidence="2" id="KW-0175">Coiled coil</keyword>
<dbReference type="EMBL" id="AP026866">
    <property type="protein sequence ID" value="BDS05658.1"/>
    <property type="molecule type" value="Genomic_DNA"/>
</dbReference>
<feature type="domain" description="CzcB-like alpha-helical hairpin" evidence="3">
    <location>
        <begin position="122"/>
        <end position="180"/>
    </location>
</feature>
<dbReference type="GO" id="GO:0015562">
    <property type="term" value="F:efflux transmembrane transporter activity"/>
    <property type="evidence" value="ECO:0007669"/>
    <property type="project" value="TreeGrafter"/>
</dbReference>
<organism evidence="5">
    <name type="scientific">Oceaniferula spumae</name>
    <dbReference type="NCBI Taxonomy" id="2979115"/>
    <lineage>
        <taxon>Bacteria</taxon>
        <taxon>Pseudomonadati</taxon>
        <taxon>Verrucomicrobiota</taxon>
        <taxon>Verrucomicrobiia</taxon>
        <taxon>Verrucomicrobiales</taxon>
        <taxon>Verrucomicrobiaceae</taxon>
        <taxon>Oceaniferula</taxon>
    </lineage>
</organism>
<comment type="similarity">
    <text evidence="1">Belongs to the membrane fusion protein (MFP) (TC 8.A.1) family.</text>
</comment>
<dbReference type="SUPFAM" id="SSF111369">
    <property type="entry name" value="HlyD-like secretion proteins"/>
    <property type="match status" value="1"/>
</dbReference>
<evidence type="ECO:0000256" key="1">
    <source>
        <dbReference type="ARBA" id="ARBA00009477"/>
    </source>
</evidence>
<proteinExistence type="inferred from homology"/>
<dbReference type="NCBIfam" id="TIGR01730">
    <property type="entry name" value="RND_mfp"/>
    <property type="match status" value="1"/>
</dbReference>
<dbReference type="AlphaFoldDB" id="A0AAT9FI49"/>
<dbReference type="Pfam" id="PF25893">
    <property type="entry name" value="HH_CzcB"/>
    <property type="match status" value="1"/>
</dbReference>